<reference evidence="1" key="1">
    <citation type="submission" date="2019-10" db="EMBL/GenBank/DDBJ databases">
        <authorList>
            <consortium name="DOE Joint Genome Institute"/>
            <person name="Kuo A."/>
            <person name="Miyauchi S."/>
            <person name="Kiss E."/>
            <person name="Drula E."/>
            <person name="Kohler A."/>
            <person name="Sanchez-Garcia M."/>
            <person name="Andreopoulos B."/>
            <person name="Barry K.W."/>
            <person name="Bonito G."/>
            <person name="Buee M."/>
            <person name="Carver A."/>
            <person name="Chen C."/>
            <person name="Cichocki N."/>
            <person name="Clum A."/>
            <person name="Culley D."/>
            <person name="Crous P.W."/>
            <person name="Fauchery L."/>
            <person name="Girlanda M."/>
            <person name="Hayes R."/>
            <person name="Keri Z."/>
            <person name="Labutti K."/>
            <person name="Lipzen A."/>
            <person name="Lombard V."/>
            <person name="Magnuson J."/>
            <person name="Maillard F."/>
            <person name="Morin E."/>
            <person name="Murat C."/>
            <person name="Nolan M."/>
            <person name="Ohm R."/>
            <person name="Pangilinan J."/>
            <person name="Pereira M."/>
            <person name="Perotto S."/>
            <person name="Peter M."/>
            <person name="Riley R."/>
            <person name="Sitrit Y."/>
            <person name="Stielow B."/>
            <person name="Szollosi G."/>
            <person name="Zifcakova L."/>
            <person name="Stursova M."/>
            <person name="Spatafora J.W."/>
            <person name="Tedersoo L."/>
            <person name="Vaario L.-M."/>
            <person name="Yamada A."/>
            <person name="Yan M."/>
            <person name="Wang P."/>
            <person name="Xu J."/>
            <person name="Bruns T."/>
            <person name="Baldrian P."/>
            <person name="Vilgalys R."/>
            <person name="Henrissat B."/>
            <person name="Grigoriev I.V."/>
            <person name="Hibbett D."/>
            <person name="Nagy L.G."/>
            <person name="Martin F.M."/>
        </authorList>
    </citation>
    <scope>NUCLEOTIDE SEQUENCE</scope>
    <source>
        <strain evidence="1">P2</strain>
    </source>
</reference>
<evidence type="ECO:0000313" key="2">
    <source>
        <dbReference type="Proteomes" id="UP000886501"/>
    </source>
</evidence>
<accession>A0ACB6ZP12</accession>
<gene>
    <name evidence="1" type="ORF">BDM02DRAFT_3178974</name>
</gene>
<name>A0ACB6ZP12_THEGA</name>
<keyword evidence="2" id="KW-1185">Reference proteome</keyword>
<sequence>MIRERSTARTLLYFILISPFLRPALASQAVFPVNKAIKVSVSLGVASRDDNALFVQTVFDKVLEEVSDKVNMTFGYVKDLWPDDEQYGVRCSSDWLDCAGDVQQLCVYKYAPQQNWWSFVMCQNQAGKDEIGCLETAKNCAIKANVPWEIIRDCAGPDANGIDEEGAQLLLQNVKDTIEKGIAVSCTVSINKRVVCVHDNIWKWCKEGYTVPDFVRQIKAAWKKLNNITTPEDPDEWE</sequence>
<proteinExistence type="predicted"/>
<organism evidence="1 2">
    <name type="scientific">Thelephora ganbajun</name>
    <name type="common">Ganba fungus</name>
    <dbReference type="NCBI Taxonomy" id="370292"/>
    <lineage>
        <taxon>Eukaryota</taxon>
        <taxon>Fungi</taxon>
        <taxon>Dikarya</taxon>
        <taxon>Basidiomycota</taxon>
        <taxon>Agaricomycotina</taxon>
        <taxon>Agaricomycetes</taxon>
        <taxon>Thelephorales</taxon>
        <taxon>Thelephoraceae</taxon>
        <taxon>Thelephora</taxon>
    </lineage>
</organism>
<protein>
    <submittedName>
        <fullName evidence="1">Uncharacterized protein</fullName>
    </submittedName>
</protein>
<dbReference type="EMBL" id="MU117978">
    <property type="protein sequence ID" value="KAF9651163.1"/>
    <property type="molecule type" value="Genomic_DNA"/>
</dbReference>
<comment type="caution">
    <text evidence="1">The sequence shown here is derived from an EMBL/GenBank/DDBJ whole genome shotgun (WGS) entry which is preliminary data.</text>
</comment>
<evidence type="ECO:0000313" key="1">
    <source>
        <dbReference type="EMBL" id="KAF9651163.1"/>
    </source>
</evidence>
<reference evidence="1" key="2">
    <citation type="journal article" date="2020" name="Nat. Commun.">
        <title>Large-scale genome sequencing of mycorrhizal fungi provides insights into the early evolution of symbiotic traits.</title>
        <authorList>
            <person name="Miyauchi S."/>
            <person name="Kiss E."/>
            <person name="Kuo A."/>
            <person name="Drula E."/>
            <person name="Kohler A."/>
            <person name="Sanchez-Garcia M."/>
            <person name="Morin E."/>
            <person name="Andreopoulos B."/>
            <person name="Barry K.W."/>
            <person name="Bonito G."/>
            <person name="Buee M."/>
            <person name="Carver A."/>
            <person name="Chen C."/>
            <person name="Cichocki N."/>
            <person name="Clum A."/>
            <person name="Culley D."/>
            <person name="Crous P.W."/>
            <person name="Fauchery L."/>
            <person name="Girlanda M."/>
            <person name="Hayes R.D."/>
            <person name="Keri Z."/>
            <person name="LaButti K."/>
            <person name="Lipzen A."/>
            <person name="Lombard V."/>
            <person name="Magnuson J."/>
            <person name="Maillard F."/>
            <person name="Murat C."/>
            <person name="Nolan M."/>
            <person name="Ohm R.A."/>
            <person name="Pangilinan J."/>
            <person name="Pereira M.F."/>
            <person name="Perotto S."/>
            <person name="Peter M."/>
            <person name="Pfister S."/>
            <person name="Riley R."/>
            <person name="Sitrit Y."/>
            <person name="Stielow J.B."/>
            <person name="Szollosi G."/>
            <person name="Zifcakova L."/>
            <person name="Stursova M."/>
            <person name="Spatafora J.W."/>
            <person name="Tedersoo L."/>
            <person name="Vaario L.M."/>
            <person name="Yamada A."/>
            <person name="Yan M."/>
            <person name="Wang P."/>
            <person name="Xu J."/>
            <person name="Bruns T."/>
            <person name="Baldrian P."/>
            <person name="Vilgalys R."/>
            <person name="Dunand C."/>
            <person name="Henrissat B."/>
            <person name="Grigoriev I.V."/>
            <person name="Hibbett D."/>
            <person name="Nagy L.G."/>
            <person name="Martin F.M."/>
        </authorList>
    </citation>
    <scope>NUCLEOTIDE SEQUENCE</scope>
    <source>
        <strain evidence="1">P2</strain>
    </source>
</reference>
<dbReference type="Proteomes" id="UP000886501">
    <property type="component" value="Unassembled WGS sequence"/>
</dbReference>